<gene>
    <name evidence="2" type="ORF">J5474_02120</name>
</gene>
<dbReference type="GO" id="GO:0016747">
    <property type="term" value="F:acyltransferase activity, transferring groups other than amino-acyl groups"/>
    <property type="evidence" value="ECO:0007669"/>
    <property type="project" value="InterPro"/>
</dbReference>
<dbReference type="EMBL" id="JAGISH010000001">
    <property type="protein sequence ID" value="MBP0481288.1"/>
    <property type="molecule type" value="Genomic_DNA"/>
</dbReference>
<reference evidence="2" key="1">
    <citation type="submission" date="2021-03" db="EMBL/GenBank/DDBJ databases">
        <title>Sagittula salina sp. nov. strain M10.9X isolated from the marine waste.</title>
        <authorList>
            <person name="Satari L."/>
            <person name="Molina-Menor E."/>
            <person name="Vidal-Verdu A."/>
            <person name="Pascual J."/>
            <person name="Pereto J."/>
            <person name="Porcar M."/>
        </authorList>
    </citation>
    <scope>NUCLEOTIDE SEQUENCE</scope>
    <source>
        <strain evidence="2">M10.9X</strain>
    </source>
</reference>
<protein>
    <submittedName>
        <fullName evidence="2">GNAT family N-acetyltransferase</fullName>
    </submittedName>
</protein>
<accession>A0A940MKJ3</accession>
<comment type="caution">
    <text evidence="2">The sequence shown here is derived from an EMBL/GenBank/DDBJ whole genome shotgun (WGS) entry which is preliminary data.</text>
</comment>
<feature type="domain" description="N-acetyltransferase" evidence="1">
    <location>
        <begin position="1"/>
        <end position="191"/>
    </location>
</feature>
<dbReference type="Gene3D" id="3.40.630.30">
    <property type="match status" value="1"/>
</dbReference>
<name>A0A940MKJ3_9RHOB</name>
<dbReference type="PROSITE" id="PS51186">
    <property type="entry name" value="GNAT"/>
    <property type="match status" value="1"/>
</dbReference>
<proteinExistence type="predicted"/>
<keyword evidence="3" id="KW-1185">Reference proteome</keyword>
<dbReference type="CDD" id="cd04301">
    <property type="entry name" value="NAT_SF"/>
    <property type="match status" value="1"/>
</dbReference>
<dbReference type="SUPFAM" id="SSF55729">
    <property type="entry name" value="Acyl-CoA N-acyltransferases (Nat)"/>
    <property type="match status" value="1"/>
</dbReference>
<dbReference type="RefSeq" id="WP_209358847.1">
    <property type="nucleotide sequence ID" value="NZ_JAGISH010000001.1"/>
</dbReference>
<sequence length="191" mass="21481">MRIERLRGAALEQALPDLARLRIEVFRAFPYLYDGDPGYETAYLRSYADNPDAVLVVARDGARIVGAATGMPLAAHNDASQIEGPLPPVQEIFYCAESVLLPGYRGHGVGHAFFEQREAAAREQGFSYTLFCSVVRPPDHPLCPADYRPLDAFWHKRGYEKAEGVTATFRWTDLGDRDETPHTLQAWMRRL</sequence>
<evidence type="ECO:0000259" key="1">
    <source>
        <dbReference type="PROSITE" id="PS51186"/>
    </source>
</evidence>
<organism evidence="2 3">
    <name type="scientific">Sagittula salina</name>
    <dbReference type="NCBI Taxonomy" id="2820268"/>
    <lineage>
        <taxon>Bacteria</taxon>
        <taxon>Pseudomonadati</taxon>
        <taxon>Pseudomonadota</taxon>
        <taxon>Alphaproteobacteria</taxon>
        <taxon>Rhodobacterales</taxon>
        <taxon>Roseobacteraceae</taxon>
        <taxon>Sagittula</taxon>
    </lineage>
</organism>
<evidence type="ECO:0000313" key="2">
    <source>
        <dbReference type="EMBL" id="MBP0481288.1"/>
    </source>
</evidence>
<dbReference type="Pfam" id="PF00583">
    <property type="entry name" value="Acetyltransf_1"/>
    <property type="match status" value="1"/>
</dbReference>
<evidence type="ECO:0000313" key="3">
    <source>
        <dbReference type="Proteomes" id="UP000675940"/>
    </source>
</evidence>
<dbReference type="InterPro" id="IPR000182">
    <property type="entry name" value="GNAT_dom"/>
</dbReference>
<dbReference type="InterPro" id="IPR016181">
    <property type="entry name" value="Acyl_CoA_acyltransferase"/>
</dbReference>
<dbReference type="AlphaFoldDB" id="A0A940MKJ3"/>
<dbReference type="Proteomes" id="UP000675940">
    <property type="component" value="Unassembled WGS sequence"/>
</dbReference>